<comment type="caution">
    <text evidence="2">The sequence shown here is derived from an EMBL/GenBank/DDBJ whole genome shotgun (WGS) entry which is preliminary data.</text>
</comment>
<proteinExistence type="predicted"/>
<evidence type="ECO:0000313" key="2">
    <source>
        <dbReference type="EMBL" id="KAK2189219.1"/>
    </source>
</evidence>
<reference evidence="2" key="1">
    <citation type="journal article" date="2023" name="Mol. Biol. Evol.">
        <title>Third-Generation Sequencing Reveals the Adaptive Role of the Epigenome in Three Deep-Sea Polychaetes.</title>
        <authorList>
            <person name="Perez M."/>
            <person name="Aroh O."/>
            <person name="Sun Y."/>
            <person name="Lan Y."/>
            <person name="Juniper S.K."/>
            <person name="Young C.R."/>
            <person name="Angers B."/>
            <person name="Qian P.Y."/>
        </authorList>
    </citation>
    <scope>NUCLEOTIDE SEQUENCE</scope>
    <source>
        <strain evidence="2">R07B-5</strain>
    </source>
</reference>
<dbReference type="EMBL" id="JAODUO010000112">
    <property type="protein sequence ID" value="KAK2189219.1"/>
    <property type="molecule type" value="Genomic_DNA"/>
</dbReference>
<sequence length="245" mass="27274">MQSDVLLKWFEHFMRHANPTQEGPVRLILDGHKIHTNNLPFIEMARKNHVTVLCLSPLYSQRMQPLDVGFMKLLMTYYTQSVENWLRNYPGRMVTTSQTTGLFRSMYLRAATMLTAVKEFRKAGTWPVDRHVFLDRDFAAAAPTNIELMEDVALNAAGDGEAHQAVQQTDRDTVPHAALAVGVAEAPRDTVLNGTGMDMAQVPRCGSLAQNPVHDMLAAAVANTDVAKILMSTIRNLNSMQLSPL</sequence>
<protein>
    <recommendedName>
        <fullName evidence="1">DDE-1 domain-containing protein</fullName>
    </recommendedName>
</protein>
<name>A0AAD9UH11_RIDPI</name>
<gene>
    <name evidence="2" type="ORF">NP493_113g04145</name>
</gene>
<dbReference type="Proteomes" id="UP001209878">
    <property type="component" value="Unassembled WGS sequence"/>
</dbReference>
<dbReference type="AlphaFoldDB" id="A0AAD9UH11"/>
<organism evidence="2 3">
    <name type="scientific">Ridgeia piscesae</name>
    <name type="common">Tubeworm</name>
    <dbReference type="NCBI Taxonomy" id="27915"/>
    <lineage>
        <taxon>Eukaryota</taxon>
        <taxon>Metazoa</taxon>
        <taxon>Spiralia</taxon>
        <taxon>Lophotrochozoa</taxon>
        <taxon>Annelida</taxon>
        <taxon>Polychaeta</taxon>
        <taxon>Sedentaria</taxon>
        <taxon>Canalipalpata</taxon>
        <taxon>Sabellida</taxon>
        <taxon>Siboglinidae</taxon>
        <taxon>Ridgeia</taxon>
    </lineage>
</organism>
<evidence type="ECO:0000259" key="1">
    <source>
        <dbReference type="Pfam" id="PF03184"/>
    </source>
</evidence>
<evidence type="ECO:0000313" key="3">
    <source>
        <dbReference type="Proteomes" id="UP001209878"/>
    </source>
</evidence>
<accession>A0AAD9UH11</accession>
<keyword evidence="3" id="KW-1185">Reference proteome</keyword>
<feature type="domain" description="DDE-1" evidence="1">
    <location>
        <begin position="1"/>
        <end position="122"/>
    </location>
</feature>
<dbReference type="GO" id="GO:0003676">
    <property type="term" value="F:nucleic acid binding"/>
    <property type="evidence" value="ECO:0007669"/>
    <property type="project" value="InterPro"/>
</dbReference>
<dbReference type="InterPro" id="IPR004875">
    <property type="entry name" value="DDE_SF_endonuclease_dom"/>
</dbReference>
<dbReference type="Pfam" id="PF03184">
    <property type="entry name" value="DDE_1"/>
    <property type="match status" value="1"/>
</dbReference>